<sequence>MKEDPKEDPVEAPQVARIRVVHGSDRIRIPAVKSTIRNPILKVRILSDPQSYRIGYDPIRTGGGSVNTEHQFTIHATFSRVFLRRRQHPPCLPPQVLTPTIDAHRSSVIAGPPISFVVAAINPPSMSPLVADHRSLSRHRRRRRLSGPGHR</sequence>
<dbReference type="Proteomes" id="UP001341840">
    <property type="component" value="Unassembled WGS sequence"/>
</dbReference>
<dbReference type="EMBL" id="JASCZI010031337">
    <property type="protein sequence ID" value="MED6126542.1"/>
    <property type="molecule type" value="Genomic_DNA"/>
</dbReference>
<accession>A0ABU6RRC8</accession>
<comment type="caution">
    <text evidence="2">The sequence shown here is derived from an EMBL/GenBank/DDBJ whole genome shotgun (WGS) entry which is preliminary data.</text>
</comment>
<gene>
    <name evidence="2" type="ORF">PIB30_079499</name>
</gene>
<name>A0ABU6RRC8_9FABA</name>
<evidence type="ECO:0000256" key="1">
    <source>
        <dbReference type="SAM" id="MobiDB-lite"/>
    </source>
</evidence>
<protein>
    <submittedName>
        <fullName evidence="2">Uncharacterized protein</fullName>
    </submittedName>
</protein>
<feature type="compositionally biased region" description="Basic residues" evidence="1">
    <location>
        <begin position="136"/>
        <end position="151"/>
    </location>
</feature>
<organism evidence="2 3">
    <name type="scientific">Stylosanthes scabra</name>
    <dbReference type="NCBI Taxonomy" id="79078"/>
    <lineage>
        <taxon>Eukaryota</taxon>
        <taxon>Viridiplantae</taxon>
        <taxon>Streptophyta</taxon>
        <taxon>Embryophyta</taxon>
        <taxon>Tracheophyta</taxon>
        <taxon>Spermatophyta</taxon>
        <taxon>Magnoliopsida</taxon>
        <taxon>eudicotyledons</taxon>
        <taxon>Gunneridae</taxon>
        <taxon>Pentapetalae</taxon>
        <taxon>rosids</taxon>
        <taxon>fabids</taxon>
        <taxon>Fabales</taxon>
        <taxon>Fabaceae</taxon>
        <taxon>Papilionoideae</taxon>
        <taxon>50 kb inversion clade</taxon>
        <taxon>dalbergioids sensu lato</taxon>
        <taxon>Dalbergieae</taxon>
        <taxon>Pterocarpus clade</taxon>
        <taxon>Stylosanthes</taxon>
    </lineage>
</organism>
<proteinExistence type="predicted"/>
<keyword evidence="3" id="KW-1185">Reference proteome</keyword>
<evidence type="ECO:0000313" key="2">
    <source>
        <dbReference type="EMBL" id="MED6126542.1"/>
    </source>
</evidence>
<reference evidence="2 3" key="1">
    <citation type="journal article" date="2023" name="Plants (Basel)">
        <title>Bridging the Gap: Combining Genomics and Transcriptomics Approaches to Understand Stylosanthes scabra, an Orphan Legume from the Brazilian Caatinga.</title>
        <authorList>
            <person name="Ferreira-Neto J.R.C."/>
            <person name="da Silva M.D."/>
            <person name="Binneck E."/>
            <person name="de Melo N.F."/>
            <person name="da Silva R.H."/>
            <person name="de Melo A.L.T.M."/>
            <person name="Pandolfi V."/>
            <person name="Bustamante F.O."/>
            <person name="Brasileiro-Vidal A.C."/>
            <person name="Benko-Iseppon A.M."/>
        </authorList>
    </citation>
    <scope>NUCLEOTIDE SEQUENCE [LARGE SCALE GENOMIC DNA]</scope>
    <source>
        <tissue evidence="2">Leaves</tissue>
    </source>
</reference>
<feature type="region of interest" description="Disordered" evidence="1">
    <location>
        <begin position="128"/>
        <end position="151"/>
    </location>
</feature>
<evidence type="ECO:0000313" key="3">
    <source>
        <dbReference type="Proteomes" id="UP001341840"/>
    </source>
</evidence>